<evidence type="ECO:0000256" key="3">
    <source>
        <dbReference type="ARBA" id="ARBA00021069"/>
    </source>
</evidence>
<evidence type="ECO:0000313" key="11">
    <source>
        <dbReference type="Proteomes" id="UP000317010"/>
    </source>
</evidence>
<dbReference type="AlphaFoldDB" id="A0A562TP62"/>
<comment type="function">
    <text evidence="8">Major component of the acid-resistance (AR) system allowing enteric pathogens to survive the acidic environment in the stomach. Exchanges extracellular arginine for its intracellular decarboxylation product agmatine (Agm) thereby expelling intracellular protons. Probably undergoes several conformational states in order to translocate the substrate across the membrane; keeps the substrate accessible to only 1 side of the membrane at a time by opening and closing 3 membrane-internal gates.</text>
</comment>
<evidence type="ECO:0000256" key="9">
    <source>
        <dbReference type="SAM" id="Phobius"/>
    </source>
</evidence>
<feature type="transmembrane region" description="Helical" evidence="9">
    <location>
        <begin position="122"/>
        <end position="149"/>
    </location>
</feature>
<feature type="transmembrane region" description="Helical" evidence="9">
    <location>
        <begin position="231"/>
        <end position="258"/>
    </location>
</feature>
<feature type="transmembrane region" description="Helical" evidence="9">
    <location>
        <begin position="81"/>
        <end position="102"/>
    </location>
</feature>
<feature type="transmembrane region" description="Helical" evidence="9">
    <location>
        <begin position="383"/>
        <end position="404"/>
    </location>
</feature>
<feature type="transmembrane region" description="Helical" evidence="9">
    <location>
        <begin position="161"/>
        <end position="181"/>
    </location>
</feature>
<gene>
    <name evidence="10" type="ORF">JN11_04407</name>
</gene>
<organism evidence="10 11">
    <name type="scientific">Mucilaginibacter frigoritolerans</name>
    <dbReference type="NCBI Taxonomy" id="652788"/>
    <lineage>
        <taxon>Bacteria</taxon>
        <taxon>Pseudomonadati</taxon>
        <taxon>Bacteroidota</taxon>
        <taxon>Sphingobacteriia</taxon>
        <taxon>Sphingobacteriales</taxon>
        <taxon>Sphingobacteriaceae</taxon>
        <taxon>Mucilaginibacter</taxon>
    </lineage>
</organism>
<feature type="transmembrane region" description="Helical" evidence="9">
    <location>
        <begin position="323"/>
        <end position="344"/>
    </location>
</feature>
<dbReference type="Proteomes" id="UP000317010">
    <property type="component" value="Unassembled WGS sequence"/>
</dbReference>
<feature type="transmembrane region" description="Helical" evidence="9">
    <location>
        <begin position="350"/>
        <end position="371"/>
    </location>
</feature>
<evidence type="ECO:0000256" key="1">
    <source>
        <dbReference type="ARBA" id="ARBA00004651"/>
    </source>
</evidence>
<protein>
    <recommendedName>
        <fullName evidence="3">Arginine/agmatine antiporter</fullName>
    </recommendedName>
</protein>
<feature type="transmembrane region" description="Helical" evidence="9">
    <location>
        <begin position="410"/>
        <end position="430"/>
    </location>
</feature>
<dbReference type="InterPro" id="IPR050367">
    <property type="entry name" value="APC_superfamily"/>
</dbReference>
<proteinExistence type="inferred from homology"/>
<dbReference type="PANTHER" id="PTHR42770">
    <property type="entry name" value="AMINO ACID TRANSPORTER-RELATED"/>
    <property type="match status" value="1"/>
</dbReference>
<dbReference type="RefSeq" id="WP_262713301.1">
    <property type="nucleotide sequence ID" value="NZ_VLLI01000016.1"/>
</dbReference>
<evidence type="ECO:0000256" key="5">
    <source>
        <dbReference type="ARBA" id="ARBA00022692"/>
    </source>
</evidence>
<feature type="transmembrane region" description="Helical" evidence="9">
    <location>
        <begin position="44"/>
        <end position="69"/>
    </location>
</feature>
<reference evidence="10 11" key="1">
    <citation type="submission" date="2019-07" db="EMBL/GenBank/DDBJ databases">
        <title>Genomic Encyclopedia of Archaeal and Bacterial Type Strains, Phase II (KMG-II): from individual species to whole genera.</title>
        <authorList>
            <person name="Goeker M."/>
        </authorList>
    </citation>
    <scope>NUCLEOTIDE SEQUENCE [LARGE SCALE GENOMIC DNA]</scope>
    <source>
        <strain evidence="10 11">ATCC BAA-1854</strain>
    </source>
</reference>
<dbReference type="GO" id="GO:0022857">
    <property type="term" value="F:transmembrane transporter activity"/>
    <property type="evidence" value="ECO:0007669"/>
    <property type="project" value="InterPro"/>
</dbReference>
<dbReference type="PIRSF" id="PIRSF006060">
    <property type="entry name" value="AA_transporter"/>
    <property type="match status" value="1"/>
</dbReference>
<evidence type="ECO:0000256" key="4">
    <source>
        <dbReference type="ARBA" id="ARBA00022475"/>
    </source>
</evidence>
<comment type="similarity">
    <text evidence="2">Belongs to the amino acid-polyamine-organocation (APC) superfamily. Basic amino acid/polyamine antiporter (APA) (TC 2.A.3.2) family.</text>
</comment>
<evidence type="ECO:0000256" key="8">
    <source>
        <dbReference type="ARBA" id="ARBA00045636"/>
    </source>
</evidence>
<feature type="transmembrane region" description="Helical" evidence="9">
    <location>
        <begin position="278"/>
        <end position="303"/>
    </location>
</feature>
<keyword evidence="6 9" id="KW-1133">Transmembrane helix</keyword>
<evidence type="ECO:0000313" key="10">
    <source>
        <dbReference type="EMBL" id="TWI95292.1"/>
    </source>
</evidence>
<accession>A0A562TP62</accession>
<comment type="caution">
    <text evidence="10">The sequence shown here is derived from an EMBL/GenBank/DDBJ whole genome shotgun (WGS) entry which is preliminary data.</text>
</comment>
<feature type="transmembrane region" description="Helical" evidence="9">
    <location>
        <begin position="196"/>
        <end position="219"/>
    </location>
</feature>
<evidence type="ECO:0000256" key="6">
    <source>
        <dbReference type="ARBA" id="ARBA00022989"/>
    </source>
</evidence>
<keyword evidence="11" id="KW-1185">Reference proteome</keyword>
<evidence type="ECO:0000256" key="2">
    <source>
        <dbReference type="ARBA" id="ARBA00008220"/>
    </source>
</evidence>
<dbReference type="InterPro" id="IPR002293">
    <property type="entry name" value="AA/rel_permease1"/>
</dbReference>
<dbReference type="Gene3D" id="1.20.1740.10">
    <property type="entry name" value="Amino acid/polyamine transporter I"/>
    <property type="match status" value="1"/>
</dbReference>
<keyword evidence="7 9" id="KW-0472">Membrane</keyword>
<feature type="transmembrane region" description="Helical" evidence="9">
    <location>
        <begin position="20"/>
        <end position="38"/>
    </location>
</feature>
<name>A0A562TP62_9SPHI</name>
<dbReference type="Pfam" id="PF13520">
    <property type="entry name" value="AA_permease_2"/>
    <property type="match status" value="1"/>
</dbReference>
<dbReference type="EMBL" id="VLLI01000016">
    <property type="protein sequence ID" value="TWI95292.1"/>
    <property type="molecule type" value="Genomic_DNA"/>
</dbReference>
<keyword evidence="4" id="KW-1003">Cell membrane</keyword>
<keyword evidence="5 9" id="KW-0812">Transmembrane</keyword>
<dbReference type="GO" id="GO:0005886">
    <property type="term" value="C:plasma membrane"/>
    <property type="evidence" value="ECO:0007669"/>
    <property type="project" value="UniProtKB-SubCell"/>
</dbReference>
<evidence type="ECO:0000256" key="7">
    <source>
        <dbReference type="ARBA" id="ARBA00023136"/>
    </source>
</evidence>
<sequence>MKHPQLKGPGINLIRGISKWDFVSLIVNITVGAGILGLPSKIFALVGVYSLPAIAGCAVLILLLILCFAEVGSRFNGTGGPYLYTLTTLGPFIGFVAGWLLWLSRLFSFASVCNLFIDYTAYLWPGAAFGLPRVFLIGLITLSLGAINYAGIRPATRVNNIITVIKLSVLILFVMVGLFFIHPTNFRAISSFKPSAFLSSVLLLVFAFSGFDVATVPAGEVVEPQKTVPQSLLIAIGVVSILYICIQYVCIGTLPNLVHSEKPIADASRLFMGNAGGYFITAGALITMLGTLNALMLTSSRLLFAMSEQKQLPAILSHINKRYYTPSVAILITCAVLLLLTIGGNFVNTLTISAIIRLFTFITTCLALPILRKKQIKRAPFTVPGGVFIAIISIALCLFLFLNINSGEAVNAGLLALTGLAIYLICKYTGVNKITIAK</sequence>
<dbReference type="PANTHER" id="PTHR42770:SF18">
    <property type="entry name" value="ARGININE_AGMATINE ANTIPORTER"/>
    <property type="match status" value="1"/>
</dbReference>
<comment type="subcellular location">
    <subcellularLocation>
        <location evidence="1">Cell membrane</location>
        <topology evidence="1">Multi-pass membrane protein</topology>
    </subcellularLocation>
</comment>